<dbReference type="EMBL" id="MU002716">
    <property type="protein sequence ID" value="KAF2785712.1"/>
    <property type="molecule type" value="Genomic_DNA"/>
</dbReference>
<feature type="compositionally biased region" description="Low complexity" evidence="1">
    <location>
        <begin position="225"/>
        <end position="243"/>
    </location>
</feature>
<protein>
    <submittedName>
        <fullName evidence="2">Uncharacterized protein</fullName>
    </submittedName>
</protein>
<feature type="compositionally biased region" description="Polar residues" evidence="1">
    <location>
        <begin position="547"/>
        <end position="564"/>
    </location>
</feature>
<feature type="compositionally biased region" description="Low complexity" evidence="1">
    <location>
        <begin position="85"/>
        <end position="96"/>
    </location>
</feature>
<feature type="compositionally biased region" description="Polar residues" evidence="1">
    <location>
        <begin position="202"/>
        <end position="211"/>
    </location>
</feature>
<feature type="region of interest" description="Disordered" evidence="1">
    <location>
        <begin position="733"/>
        <end position="776"/>
    </location>
</feature>
<feature type="region of interest" description="Disordered" evidence="1">
    <location>
        <begin position="1"/>
        <end position="564"/>
    </location>
</feature>
<feature type="region of interest" description="Disordered" evidence="1">
    <location>
        <begin position="631"/>
        <end position="678"/>
    </location>
</feature>
<accession>A0A6A6WNP2</accession>
<proteinExistence type="predicted"/>
<feature type="compositionally biased region" description="Pro residues" evidence="1">
    <location>
        <begin position="406"/>
        <end position="420"/>
    </location>
</feature>
<evidence type="ECO:0000256" key="1">
    <source>
        <dbReference type="SAM" id="MobiDB-lite"/>
    </source>
</evidence>
<feature type="compositionally biased region" description="Polar residues" evidence="1">
    <location>
        <begin position="72"/>
        <end position="81"/>
    </location>
</feature>
<feature type="compositionally biased region" description="Basic and acidic residues" evidence="1">
    <location>
        <begin position="445"/>
        <end position="457"/>
    </location>
</feature>
<dbReference type="Proteomes" id="UP000799757">
    <property type="component" value="Unassembled WGS sequence"/>
</dbReference>
<gene>
    <name evidence="2" type="ORF">K505DRAFT_368868</name>
</gene>
<evidence type="ECO:0000313" key="2">
    <source>
        <dbReference type="EMBL" id="KAF2785712.1"/>
    </source>
</evidence>
<sequence>MAGPRSLNPTCEDYNSDDGDDAADYSGSDPNDPVLEAFRRSPAANVAAKRSHPSELGTDASPADKVVHADLQSDSGYSTAALSHASSADSTPSGPTSAPPPPPSPAVKRRPTLSDDRKNSSQSSPRKPLQRSGSVSSRRPRERRQTVTTEDCTDPNCTKCGPNALPSSRGRRPDPSPLDSGLDVSYPPFDQRSQRLDPAPSYVSSPQSPTYNRPGPYLQGSAIVQPAQSARRRSSSTQRPARPVSYHAGDPGNGFWAPGMPYSNTLQDLRGPPPSMSAFTNMHHPPPQMAPYMPSAPNYYNPGLGHPMQTPPQYDVQPQRPQMSSRNSSNYHTRGRPVSGYGPTLVTHEQNPGAMPSARYAPTQNPRQDRYARDEPESESSECESSDEEEAPPRNLRNGRIDRALMPPPPPPPSKTPTPRRPSLRHAATTQVYNSGMSQSQTLPERPRERDPRDSRSTRGSNAAPSRASSISRPALIQHPKAQSAFESARNAQVVVENSRSRRRQSYQSYDKQYEAEEKRRANRNSRIFPADGNRASKMYQDDGNRKPNSTADSGNRSSKIFANDSNRNSRIFAEDAIVPARVSRRQTDSDVRRREEMVAEKNIRATLDADAYIRSTRGSNDPLIEKVHMAAKRASRVPSGPSEAESSRSKGSDKASRMSLSNRTTVTNGGGSGEIRLRVDASAPLSLSFNGDMEGRTLHINPTDDGMADIVIGNPGRENVYSERGSIYGSKAPKAIMARRDAEDSSVRSERSSHTNRRDGERRVLQRRRRDLEYN</sequence>
<dbReference type="AlphaFoldDB" id="A0A6A6WNP2"/>
<keyword evidence="3" id="KW-1185">Reference proteome</keyword>
<reference evidence="2" key="1">
    <citation type="journal article" date="2020" name="Stud. Mycol.">
        <title>101 Dothideomycetes genomes: a test case for predicting lifestyles and emergence of pathogens.</title>
        <authorList>
            <person name="Haridas S."/>
            <person name="Albert R."/>
            <person name="Binder M."/>
            <person name="Bloem J."/>
            <person name="Labutti K."/>
            <person name="Salamov A."/>
            <person name="Andreopoulos B."/>
            <person name="Baker S."/>
            <person name="Barry K."/>
            <person name="Bills G."/>
            <person name="Bluhm B."/>
            <person name="Cannon C."/>
            <person name="Castanera R."/>
            <person name="Culley D."/>
            <person name="Daum C."/>
            <person name="Ezra D."/>
            <person name="Gonzalez J."/>
            <person name="Henrissat B."/>
            <person name="Kuo A."/>
            <person name="Liang C."/>
            <person name="Lipzen A."/>
            <person name="Lutzoni F."/>
            <person name="Magnuson J."/>
            <person name="Mondo S."/>
            <person name="Nolan M."/>
            <person name="Ohm R."/>
            <person name="Pangilinan J."/>
            <person name="Park H.-J."/>
            <person name="Ramirez L."/>
            <person name="Alfaro M."/>
            <person name="Sun H."/>
            <person name="Tritt A."/>
            <person name="Yoshinaga Y."/>
            <person name="Zwiers L.-H."/>
            <person name="Turgeon B."/>
            <person name="Goodwin S."/>
            <person name="Spatafora J."/>
            <person name="Crous P."/>
            <person name="Grigoriev I."/>
        </authorList>
    </citation>
    <scope>NUCLEOTIDE SEQUENCE</scope>
    <source>
        <strain evidence="2">CBS 109.77</strain>
    </source>
</reference>
<feature type="compositionally biased region" description="Polar residues" evidence="1">
    <location>
        <begin position="659"/>
        <end position="668"/>
    </location>
</feature>
<feature type="compositionally biased region" description="Acidic residues" evidence="1">
    <location>
        <begin position="14"/>
        <end position="23"/>
    </location>
</feature>
<feature type="compositionally biased region" description="Basic and acidic residues" evidence="1">
    <location>
        <begin position="646"/>
        <end position="657"/>
    </location>
</feature>
<feature type="compositionally biased region" description="Polar residues" evidence="1">
    <location>
        <begin position="120"/>
        <end position="137"/>
    </location>
</feature>
<feature type="compositionally biased region" description="Polar residues" evidence="1">
    <location>
        <begin position="319"/>
        <end position="332"/>
    </location>
</feature>
<organism evidence="2 3">
    <name type="scientific">Melanomma pulvis-pyrius CBS 109.77</name>
    <dbReference type="NCBI Taxonomy" id="1314802"/>
    <lineage>
        <taxon>Eukaryota</taxon>
        <taxon>Fungi</taxon>
        <taxon>Dikarya</taxon>
        <taxon>Ascomycota</taxon>
        <taxon>Pezizomycotina</taxon>
        <taxon>Dothideomycetes</taxon>
        <taxon>Pleosporomycetidae</taxon>
        <taxon>Pleosporales</taxon>
        <taxon>Melanommataceae</taxon>
        <taxon>Melanomma</taxon>
    </lineage>
</organism>
<feature type="compositionally biased region" description="Polar residues" evidence="1">
    <location>
        <begin position="428"/>
        <end position="443"/>
    </location>
</feature>
<feature type="compositionally biased region" description="Low complexity" evidence="1">
    <location>
        <begin position="463"/>
        <end position="475"/>
    </location>
</feature>
<feature type="compositionally biased region" description="Acidic residues" evidence="1">
    <location>
        <begin position="376"/>
        <end position="390"/>
    </location>
</feature>
<evidence type="ECO:0000313" key="3">
    <source>
        <dbReference type="Proteomes" id="UP000799757"/>
    </source>
</evidence>
<dbReference type="OrthoDB" id="5407458at2759"/>
<feature type="compositionally biased region" description="Basic and acidic residues" evidence="1">
    <location>
        <begin position="739"/>
        <end position="776"/>
    </location>
</feature>
<name>A0A6A6WNP2_9PLEO</name>